<dbReference type="EMBL" id="NBSH01000018">
    <property type="protein sequence ID" value="ORX33671.1"/>
    <property type="molecule type" value="Genomic_DNA"/>
</dbReference>
<evidence type="ECO:0000256" key="1">
    <source>
        <dbReference type="SAM" id="MobiDB-lite"/>
    </source>
</evidence>
<sequence>MVSTRSRKSSGTEESGDKRSAPQESTPKSKKPKTEHDGKLKVSEGEIGLSKQEDDDEEDQSKTEDEKETGEEKEASNENKEESKPSRDEPHLSGILEEPKHGTLESGHIYFLYRPKVDAEEVDSVDDISKFHILLIPTSHPYGKSHYHRIIEVGKKKLPDPHASRQVIWGLVGNVGSDKAELKNAFGAYDYETKTKGTRHQSAARPAARGHYILHSPRDELADSPDHDRQRDFKILLAYEITTPASEDFGQVQSDLGIAEKGAVALQVKSPEAESTNPRAASIPKDKRASYPKKLDGLFANRRFIPANPPSFLDYSGGELLLLSSAHDLAEWLGKDGKKIVHDLDNDASKEQVGIDGAMKELGMSKKDTEIEALEGVWA</sequence>
<dbReference type="OrthoDB" id="1028014at2759"/>
<dbReference type="GeneID" id="33559000"/>
<keyword evidence="3" id="KW-1185">Reference proteome</keyword>
<comment type="caution">
    <text evidence="2">The sequence shown here is derived from an EMBL/GenBank/DDBJ whole genome shotgun (WGS) entry which is preliminary data.</text>
</comment>
<dbReference type="InParanoid" id="A0A1Y1U6L2"/>
<feature type="region of interest" description="Disordered" evidence="1">
    <location>
        <begin position="1"/>
        <end position="100"/>
    </location>
</feature>
<dbReference type="PANTHER" id="PTHR34776:SF1">
    <property type="entry name" value="F17F16.3 PROTEIN"/>
    <property type="match status" value="1"/>
</dbReference>
<evidence type="ECO:0000313" key="2">
    <source>
        <dbReference type="EMBL" id="ORX33671.1"/>
    </source>
</evidence>
<dbReference type="Proteomes" id="UP000193218">
    <property type="component" value="Unassembled WGS sequence"/>
</dbReference>
<evidence type="ECO:0000313" key="3">
    <source>
        <dbReference type="Proteomes" id="UP000193218"/>
    </source>
</evidence>
<dbReference type="STRING" id="4999.A0A1Y1U6L2"/>
<organism evidence="2 3">
    <name type="scientific">Kockovaella imperatae</name>
    <dbReference type="NCBI Taxonomy" id="4999"/>
    <lineage>
        <taxon>Eukaryota</taxon>
        <taxon>Fungi</taxon>
        <taxon>Dikarya</taxon>
        <taxon>Basidiomycota</taxon>
        <taxon>Agaricomycotina</taxon>
        <taxon>Tremellomycetes</taxon>
        <taxon>Tremellales</taxon>
        <taxon>Cuniculitremaceae</taxon>
        <taxon>Kockovaella</taxon>
    </lineage>
</organism>
<name>A0A1Y1U6L2_9TREE</name>
<proteinExistence type="predicted"/>
<dbReference type="AlphaFoldDB" id="A0A1Y1U6L2"/>
<dbReference type="RefSeq" id="XP_021867981.1">
    <property type="nucleotide sequence ID" value="XM_022017191.1"/>
</dbReference>
<dbReference type="PANTHER" id="PTHR34776">
    <property type="entry name" value="F17F16.3 PROTEIN"/>
    <property type="match status" value="1"/>
</dbReference>
<feature type="compositionally biased region" description="Basic and acidic residues" evidence="1">
    <location>
        <begin position="60"/>
        <end position="100"/>
    </location>
</feature>
<protein>
    <submittedName>
        <fullName evidence="2">Uncharacterized protein</fullName>
    </submittedName>
</protein>
<feature type="compositionally biased region" description="Basic and acidic residues" evidence="1">
    <location>
        <begin position="32"/>
        <end position="44"/>
    </location>
</feature>
<accession>A0A1Y1U6L2</accession>
<gene>
    <name evidence="2" type="ORF">BD324DRAFT_639126</name>
</gene>
<reference evidence="2 3" key="1">
    <citation type="submission" date="2017-03" db="EMBL/GenBank/DDBJ databases">
        <title>Widespread Adenine N6-methylation of Active Genes in Fungi.</title>
        <authorList>
            <consortium name="DOE Joint Genome Institute"/>
            <person name="Mondo S.J."/>
            <person name="Dannebaum R.O."/>
            <person name="Kuo R.C."/>
            <person name="Louie K.B."/>
            <person name="Bewick A.J."/>
            <person name="Labutti K."/>
            <person name="Haridas S."/>
            <person name="Kuo A."/>
            <person name="Salamov A."/>
            <person name="Ahrendt S.R."/>
            <person name="Lau R."/>
            <person name="Bowen B.P."/>
            <person name="Lipzen A."/>
            <person name="Sullivan W."/>
            <person name="Andreopoulos W.B."/>
            <person name="Clum A."/>
            <person name="Lindquist E."/>
            <person name="Daum C."/>
            <person name="Northen T.R."/>
            <person name="Ramamoorthy G."/>
            <person name="Schmitz R.J."/>
            <person name="Gryganskyi A."/>
            <person name="Culley D."/>
            <person name="Magnuson J."/>
            <person name="James T.Y."/>
            <person name="O'Malley M.A."/>
            <person name="Stajich J.E."/>
            <person name="Spatafora J.W."/>
            <person name="Visel A."/>
            <person name="Grigoriev I.V."/>
        </authorList>
    </citation>
    <scope>NUCLEOTIDE SEQUENCE [LARGE SCALE GENOMIC DNA]</scope>
    <source>
        <strain evidence="2 3">NRRL Y-17943</strain>
    </source>
</reference>